<dbReference type="AlphaFoldDB" id="A0A0A9TKV0"/>
<name>A0A0A9TKV0_ARUDO</name>
<evidence type="ECO:0000313" key="1">
    <source>
        <dbReference type="EMBL" id="JAD16759.1"/>
    </source>
</evidence>
<sequence length="32" mass="3707">MDSQTKSVQEDHQSEKWTDLEHSSLWLAACCI</sequence>
<dbReference type="EMBL" id="GBRH01281136">
    <property type="protein sequence ID" value="JAD16759.1"/>
    <property type="molecule type" value="Transcribed_RNA"/>
</dbReference>
<accession>A0A0A9TKV0</accession>
<organism evidence="1">
    <name type="scientific">Arundo donax</name>
    <name type="common">Giant reed</name>
    <name type="synonym">Donax arundinaceus</name>
    <dbReference type="NCBI Taxonomy" id="35708"/>
    <lineage>
        <taxon>Eukaryota</taxon>
        <taxon>Viridiplantae</taxon>
        <taxon>Streptophyta</taxon>
        <taxon>Embryophyta</taxon>
        <taxon>Tracheophyta</taxon>
        <taxon>Spermatophyta</taxon>
        <taxon>Magnoliopsida</taxon>
        <taxon>Liliopsida</taxon>
        <taxon>Poales</taxon>
        <taxon>Poaceae</taxon>
        <taxon>PACMAD clade</taxon>
        <taxon>Arundinoideae</taxon>
        <taxon>Arundineae</taxon>
        <taxon>Arundo</taxon>
    </lineage>
</organism>
<reference evidence="1" key="1">
    <citation type="submission" date="2014-09" db="EMBL/GenBank/DDBJ databases">
        <authorList>
            <person name="Magalhaes I.L.F."/>
            <person name="Oliveira U."/>
            <person name="Santos F.R."/>
            <person name="Vidigal T.H.D.A."/>
            <person name="Brescovit A.D."/>
            <person name="Santos A.J."/>
        </authorList>
    </citation>
    <scope>NUCLEOTIDE SEQUENCE</scope>
    <source>
        <tissue evidence="1">Shoot tissue taken approximately 20 cm above the soil surface</tissue>
    </source>
</reference>
<reference evidence="1" key="2">
    <citation type="journal article" date="2015" name="Data Brief">
        <title>Shoot transcriptome of the giant reed, Arundo donax.</title>
        <authorList>
            <person name="Barrero R.A."/>
            <person name="Guerrero F.D."/>
            <person name="Moolhuijzen P."/>
            <person name="Goolsby J.A."/>
            <person name="Tidwell J."/>
            <person name="Bellgard S.E."/>
            <person name="Bellgard M.I."/>
        </authorList>
    </citation>
    <scope>NUCLEOTIDE SEQUENCE</scope>
    <source>
        <tissue evidence="1">Shoot tissue taken approximately 20 cm above the soil surface</tissue>
    </source>
</reference>
<proteinExistence type="predicted"/>
<protein>
    <submittedName>
        <fullName evidence="1">Uncharacterized protein</fullName>
    </submittedName>
</protein>